<dbReference type="PANTHER" id="PTHR35010">
    <property type="entry name" value="BLL4672 PROTEIN-RELATED"/>
    <property type="match status" value="1"/>
</dbReference>
<evidence type="ECO:0000259" key="1">
    <source>
        <dbReference type="SMART" id="SM00530"/>
    </source>
</evidence>
<sequence>MATVTHTQGTHTGGTHTRRDQLASFLRSRRERVTPQDVGLPPGTRRRTPGLRREEVAQLAGVGVTWYTWLEQGRPINASVQVLDAIARTLRMDAAEREHLYRLADLPEVVDPGADDELDPEIHKILGHLDPVPACVYNSRYDLIAWNAAYAAFFPSLVRQAACCRNVLWLMFAMPGCCCPLVNREQELPQMVATLRGAYARHAGEPAWTALVSRLCAESPEFARMWATHDVAKPGSRMKMLKHTSAGLIRVTSTSLALSSPQETRLVVYSPADDESRRRMELVRAHSGPACEHDVAYAADRE</sequence>
<dbReference type="SUPFAM" id="SSF47413">
    <property type="entry name" value="lambda repressor-like DNA-binding domains"/>
    <property type="match status" value="1"/>
</dbReference>
<dbReference type="RefSeq" id="WP_203884884.1">
    <property type="nucleotide sequence ID" value="NZ_BAABHH010000004.1"/>
</dbReference>
<accession>A0A8J3PUZ0</accession>
<dbReference type="EMBL" id="BONV01000021">
    <property type="protein sequence ID" value="GIG81515.1"/>
    <property type="molecule type" value="Genomic_DNA"/>
</dbReference>
<dbReference type="CDD" id="cd00093">
    <property type="entry name" value="HTH_XRE"/>
    <property type="match status" value="1"/>
</dbReference>
<dbReference type="InterPro" id="IPR001387">
    <property type="entry name" value="Cro/C1-type_HTH"/>
</dbReference>
<dbReference type="SMART" id="SM00530">
    <property type="entry name" value="HTH_XRE"/>
    <property type="match status" value="1"/>
</dbReference>
<keyword evidence="3" id="KW-1185">Reference proteome</keyword>
<dbReference type="GO" id="GO:0003677">
    <property type="term" value="F:DNA binding"/>
    <property type="evidence" value="ECO:0007669"/>
    <property type="project" value="InterPro"/>
</dbReference>
<name>A0A8J3PUZ0_9ACTN</name>
<feature type="domain" description="HTH cro/C1-type" evidence="1">
    <location>
        <begin position="25"/>
        <end position="97"/>
    </location>
</feature>
<dbReference type="Gene3D" id="1.10.260.40">
    <property type="entry name" value="lambda repressor-like DNA-binding domains"/>
    <property type="match status" value="1"/>
</dbReference>
<dbReference type="InterPro" id="IPR010982">
    <property type="entry name" value="Lambda_DNA-bd_dom_sf"/>
</dbReference>
<evidence type="ECO:0000313" key="2">
    <source>
        <dbReference type="EMBL" id="GIG81515.1"/>
    </source>
</evidence>
<dbReference type="PANTHER" id="PTHR35010:SF2">
    <property type="entry name" value="BLL4672 PROTEIN"/>
    <property type="match status" value="1"/>
</dbReference>
<protein>
    <submittedName>
        <fullName evidence="2">Transcriptional regulator</fullName>
    </submittedName>
</protein>
<proteinExistence type="predicted"/>
<dbReference type="Pfam" id="PF13560">
    <property type="entry name" value="HTH_31"/>
    <property type="match status" value="1"/>
</dbReference>
<dbReference type="AlphaFoldDB" id="A0A8J3PUZ0"/>
<dbReference type="InterPro" id="IPR041413">
    <property type="entry name" value="MLTR_LBD"/>
</dbReference>
<organism evidence="2 3">
    <name type="scientific">Planotetraspora kaengkrachanensis</name>
    <dbReference type="NCBI Taxonomy" id="575193"/>
    <lineage>
        <taxon>Bacteria</taxon>
        <taxon>Bacillati</taxon>
        <taxon>Actinomycetota</taxon>
        <taxon>Actinomycetes</taxon>
        <taxon>Streptosporangiales</taxon>
        <taxon>Streptosporangiaceae</taxon>
        <taxon>Planotetraspora</taxon>
    </lineage>
</organism>
<comment type="caution">
    <text evidence="2">The sequence shown here is derived from an EMBL/GenBank/DDBJ whole genome shotgun (WGS) entry which is preliminary data.</text>
</comment>
<evidence type="ECO:0000313" key="3">
    <source>
        <dbReference type="Proteomes" id="UP000630097"/>
    </source>
</evidence>
<dbReference type="Pfam" id="PF17765">
    <property type="entry name" value="MLTR_LBD"/>
    <property type="match status" value="1"/>
</dbReference>
<dbReference type="Gene3D" id="3.30.450.180">
    <property type="match status" value="1"/>
</dbReference>
<reference evidence="2 3" key="1">
    <citation type="submission" date="2021-01" db="EMBL/GenBank/DDBJ databases">
        <title>Whole genome shotgun sequence of Planotetraspora kaengkrachanensis NBRC 104272.</title>
        <authorList>
            <person name="Komaki H."/>
            <person name="Tamura T."/>
        </authorList>
    </citation>
    <scope>NUCLEOTIDE SEQUENCE [LARGE SCALE GENOMIC DNA]</scope>
    <source>
        <strain evidence="2 3">NBRC 104272</strain>
    </source>
</reference>
<dbReference type="Proteomes" id="UP000630097">
    <property type="component" value="Unassembled WGS sequence"/>
</dbReference>
<gene>
    <name evidence="2" type="ORF">Pka01_46420</name>
</gene>